<dbReference type="EMBL" id="BMES01000002">
    <property type="protein sequence ID" value="GGH19908.1"/>
    <property type="molecule type" value="Genomic_DNA"/>
</dbReference>
<dbReference type="Pfam" id="PF07729">
    <property type="entry name" value="FCD"/>
    <property type="match status" value="1"/>
</dbReference>
<evidence type="ECO:0000256" key="2">
    <source>
        <dbReference type="ARBA" id="ARBA00023125"/>
    </source>
</evidence>
<dbReference type="PROSITE" id="PS50949">
    <property type="entry name" value="HTH_GNTR"/>
    <property type="match status" value="1"/>
</dbReference>
<proteinExistence type="predicted"/>
<comment type="caution">
    <text evidence="5">The sequence shown here is derived from an EMBL/GenBank/DDBJ whole genome shotgun (WGS) entry which is preliminary data.</text>
</comment>
<reference evidence="5" key="2">
    <citation type="submission" date="2020-09" db="EMBL/GenBank/DDBJ databases">
        <authorList>
            <person name="Sun Q."/>
            <person name="Zhou Y."/>
        </authorList>
    </citation>
    <scope>NUCLEOTIDE SEQUENCE</scope>
    <source>
        <strain evidence="5">CGMCC 1.12214</strain>
    </source>
</reference>
<dbReference type="GO" id="GO:0003700">
    <property type="term" value="F:DNA-binding transcription factor activity"/>
    <property type="evidence" value="ECO:0007669"/>
    <property type="project" value="InterPro"/>
</dbReference>
<dbReference type="PANTHER" id="PTHR43537:SF20">
    <property type="entry name" value="HTH-TYPE TRANSCRIPTIONAL REPRESSOR GLAR"/>
    <property type="match status" value="1"/>
</dbReference>
<dbReference type="PANTHER" id="PTHR43537">
    <property type="entry name" value="TRANSCRIPTIONAL REGULATOR, GNTR FAMILY"/>
    <property type="match status" value="1"/>
</dbReference>
<dbReference type="SMART" id="SM00345">
    <property type="entry name" value="HTH_GNTR"/>
    <property type="match status" value="1"/>
</dbReference>
<dbReference type="SUPFAM" id="SSF46785">
    <property type="entry name" value="Winged helix' DNA-binding domain"/>
    <property type="match status" value="1"/>
</dbReference>
<gene>
    <name evidence="5" type="ORF">GCM10007036_23130</name>
</gene>
<dbReference type="Gene3D" id="1.20.120.530">
    <property type="entry name" value="GntR ligand-binding domain-like"/>
    <property type="match status" value="1"/>
</dbReference>
<dbReference type="InterPro" id="IPR011711">
    <property type="entry name" value="GntR_C"/>
</dbReference>
<feature type="domain" description="HTH gntR-type" evidence="4">
    <location>
        <begin position="73"/>
        <end position="140"/>
    </location>
</feature>
<evidence type="ECO:0000259" key="4">
    <source>
        <dbReference type="PROSITE" id="PS50949"/>
    </source>
</evidence>
<evidence type="ECO:0000256" key="1">
    <source>
        <dbReference type="ARBA" id="ARBA00023015"/>
    </source>
</evidence>
<keyword evidence="3" id="KW-0804">Transcription</keyword>
<dbReference type="InterPro" id="IPR036390">
    <property type="entry name" value="WH_DNA-bd_sf"/>
</dbReference>
<evidence type="ECO:0000256" key="3">
    <source>
        <dbReference type="ARBA" id="ARBA00023163"/>
    </source>
</evidence>
<sequence length="301" mass="33711">MARKPARAAAAIFTSSVPPMHTVAIDHLNIAKISEISYGVIRKRRRLYNSLSASRDGERMDTDIGSAPESGGGTLTEIIQDRIRQDIILGALQPAAKLRLEHLSRAYGASVGTLRESLSRLAADGLVVAEGQRGFAVLPVSPEDLREITEMRQLLECHALRQSIAKADLDWEARVVGAYHKLSKVEAQVEERPDEFGDVWERYNEEFHAALISNSSSRWLTLFHKAMYDHSKRYRMLSLKTRPFPRSQSAQEHRQLLDAALERDVHRAVDVLARHILKGAEITGLTPDREGAAPRKRRKVG</sequence>
<dbReference type="Proteomes" id="UP000603912">
    <property type="component" value="Unassembled WGS sequence"/>
</dbReference>
<organism evidence="5 6">
    <name type="scientific">Alsobacter metallidurans</name>
    <dbReference type="NCBI Taxonomy" id="340221"/>
    <lineage>
        <taxon>Bacteria</taxon>
        <taxon>Pseudomonadati</taxon>
        <taxon>Pseudomonadota</taxon>
        <taxon>Alphaproteobacteria</taxon>
        <taxon>Hyphomicrobiales</taxon>
        <taxon>Alsobacteraceae</taxon>
        <taxon>Alsobacter</taxon>
    </lineage>
</organism>
<dbReference type="AlphaFoldDB" id="A0A917MHD3"/>
<dbReference type="SMART" id="SM00895">
    <property type="entry name" value="FCD"/>
    <property type="match status" value="1"/>
</dbReference>
<reference evidence="5" key="1">
    <citation type="journal article" date="2014" name="Int. J. Syst. Evol. Microbiol.">
        <title>Complete genome sequence of Corynebacterium casei LMG S-19264T (=DSM 44701T), isolated from a smear-ripened cheese.</title>
        <authorList>
            <consortium name="US DOE Joint Genome Institute (JGI-PGF)"/>
            <person name="Walter F."/>
            <person name="Albersmeier A."/>
            <person name="Kalinowski J."/>
            <person name="Ruckert C."/>
        </authorList>
    </citation>
    <scope>NUCLEOTIDE SEQUENCE</scope>
    <source>
        <strain evidence="5">CGMCC 1.12214</strain>
    </source>
</reference>
<dbReference type="SUPFAM" id="SSF48008">
    <property type="entry name" value="GntR ligand-binding domain-like"/>
    <property type="match status" value="1"/>
</dbReference>
<keyword evidence="1" id="KW-0805">Transcription regulation</keyword>
<dbReference type="InterPro" id="IPR000524">
    <property type="entry name" value="Tscrpt_reg_HTH_GntR"/>
</dbReference>
<protein>
    <recommendedName>
        <fullName evidence="4">HTH gntR-type domain-containing protein</fullName>
    </recommendedName>
</protein>
<keyword evidence="2" id="KW-0238">DNA-binding</keyword>
<evidence type="ECO:0000313" key="6">
    <source>
        <dbReference type="Proteomes" id="UP000603912"/>
    </source>
</evidence>
<dbReference type="Gene3D" id="1.10.10.10">
    <property type="entry name" value="Winged helix-like DNA-binding domain superfamily/Winged helix DNA-binding domain"/>
    <property type="match status" value="1"/>
</dbReference>
<dbReference type="InterPro" id="IPR008920">
    <property type="entry name" value="TF_FadR/GntR_C"/>
</dbReference>
<dbReference type="GO" id="GO:0003677">
    <property type="term" value="F:DNA binding"/>
    <property type="evidence" value="ECO:0007669"/>
    <property type="project" value="UniProtKB-KW"/>
</dbReference>
<accession>A0A917MHD3</accession>
<keyword evidence="6" id="KW-1185">Reference proteome</keyword>
<dbReference type="Pfam" id="PF00392">
    <property type="entry name" value="GntR"/>
    <property type="match status" value="1"/>
</dbReference>
<name>A0A917MHD3_9HYPH</name>
<evidence type="ECO:0000313" key="5">
    <source>
        <dbReference type="EMBL" id="GGH19908.1"/>
    </source>
</evidence>
<dbReference type="InterPro" id="IPR036388">
    <property type="entry name" value="WH-like_DNA-bd_sf"/>
</dbReference>